<dbReference type="InterPro" id="IPR050109">
    <property type="entry name" value="HTH-type_TetR-like_transc_reg"/>
</dbReference>
<keyword evidence="2 4" id="KW-0238">DNA-binding</keyword>
<dbReference type="PANTHER" id="PTHR30055:SF234">
    <property type="entry name" value="HTH-TYPE TRANSCRIPTIONAL REGULATOR BETI"/>
    <property type="match status" value="1"/>
</dbReference>
<evidence type="ECO:0000256" key="4">
    <source>
        <dbReference type="PROSITE-ProRule" id="PRU00335"/>
    </source>
</evidence>
<dbReference type="Proteomes" id="UP001157091">
    <property type="component" value="Unassembled WGS sequence"/>
</dbReference>
<keyword evidence="7" id="KW-1185">Reference proteome</keyword>
<comment type="caution">
    <text evidence="6">The sequence shown here is derived from an EMBL/GenBank/DDBJ whole genome shotgun (WGS) entry which is preliminary data.</text>
</comment>
<reference evidence="7" key="1">
    <citation type="journal article" date="2019" name="Int. J. Syst. Evol. Microbiol.">
        <title>The Global Catalogue of Microorganisms (GCM) 10K type strain sequencing project: providing services to taxonomists for standard genome sequencing and annotation.</title>
        <authorList>
            <consortium name="The Broad Institute Genomics Platform"/>
            <consortium name="The Broad Institute Genome Sequencing Center for Infectious Disease"/>
            <person name="Wu L."/>
            <person name="Ma J."/>
        </authorList>
    </citation>
    <scope>NUCLEOTIDE SEQUENCE [LARGE SCALE GENOMIC DNA]</scope>
    <source>
        <strain evidence="7">NBRC 106348</strain>
    </source>
</reference>
<dbReference type="PRINTS" id="PR00455">
    <property type="entry name" value="HTHTETR"/>
</dbReference>
<evidence type="ECO:0000256" key="1">
    <source>
        <dbReference type="ARBA" id="ARBA00023015"/>
    </source>
</evidence>
<dbReference type="SUPFAM" id="SSF46689">
    <property type="entry name" value="Homeodomain-like"/>
    <property type="match status" value="1"/>
</dbReference>
<evidence type="ECO:0000259" key="5">
    <source>
        <dbReference type="PROSITE" id="PS50977"/>
    </source>
</evidence>
<organism evidence="6 7">
    <name type="scientific">Luteimicrobium album</name>
    <dbReference type="NCBI Taxonomy" id="1054550"/>
    <lineage>
        <taxon>Bacteria</taxon>
        <taxon>Bacillati</taxon>
        <taxon>Actinomycetota</taxon>
        <taxon>Actinomycetes</taxon>
        <taxon>Micrococcales</taxon>
        <taxon>Luteimicrobium</taxon>
    </lineage>
</organism>
<dbReference type="PROSITE" id="PS50977">
    <property type="entry name" value="HTH_TETR_2"/>
    <property type="match status" value="1"/>
</dbReference>
<accession>A0ABQ6I644</accession>
<keyword evidence="1" id="KW-0805">Transcription regulation</keyword>
<dbReference type="EMBL" id="BSUK01000001">
    <property type="protein sequence ID" value="GMA26263.1"/>
    <property type="molecule type" value="Genomic_DNA"/>
</dbReference>
<dbReference type="InterPro" id="IPR009057">
    <property type="entry name" value="Homeodomain-like_sf"/>
</dbReference>
<dbReference type="PANTHER" id="PTHR30055">
    <property type="entry name" value="HTH-TYPE TRANSCRIPTIONAL REGULATOR RUTR"/>
    <property type="match status" value="1"/>
</dbReference>
<feature type="DNA-binding region" description="H-T-H motif" evidence="4">
    <location>
        <begin position="62"/>
        <end position="81"/>
    </location>
</feature>
<sequence length="241" mass="26151">MLTHLVSGVMTETDTGLDPRVRTAGAGIARSGRAAPLPPDERRAAILRAVRPVLLERGVAATTRELAEAAGVAEGTLFRVFSDKLTLIGQAAFVAADPADAVPDLDAIDRALSLRDRLVAVMEIGLARIETTMRWMAILHEIGRVDPRPQAERETAGREGWAQWVQRQTEGEAEVRAAVERVFGADPGLRVSRARAVELFDVLLLGSSMRVIDARRRGVELEPVDPAELVDLFLDGVAHRT</sequence>
<gene>
    <name evidence="6" type="ORF">GCM10025864_40220</name>
</gene>
<evidence type="ECO:0000313" key="7">
    <source>
        <dbReference type="Proteomes" id="UP001157091"/>
    </source>
</evidence>
<protein>
    <recommendedName>
        <fullName evidence="5">HTH tetR-type domain-containing protein</fullName>
    </recommendedName>
</protein>
<feature type="domain" description="HTH tetR-type" evidence="5">
    <location>
        <begin position="40"/>
        <end position="99"/>
    </location>
</feature>
<proteinExistence type="predicted"/>
<dbReference type="InterPro" id="IPR001647">
    <property type="entry name" value="HTH_TetR"/>
</dbReference>
<evidence type="ECO:0000313" key="6">
    <source>
        <dbReference type="EMBL" id="GMA26263.1"/>
    </source>
</evidence>
<evidence type="ECO:0000256" key="2">
    <source>
        <dbReference type="ARBA" id="ARBA00023125"/>
    </source>
</evidence>
<name>A0ABQ6I644_9MICO</name>
<keyword evidence="3" id="KW-0804">Transcription</keyword>
<dbReference type="Gene3D" id="1.10.357.10">
    <property type="entry name" value="Tetracycline Repressor, domain 2"/>
    <property type="match status" value="1"/>
</dbReference>
<dbReference type="Pfam" id="PF00440">
    <property type="entry name" value="TetR_N"/>
    <property type="match status" value="1"/>
</dbReference>
<evidence type="ECO:0000256" key="3">
    <source>
        <dbReference type="ARBA" id="ARBA00023163"/>
    </source>
</evidence>